<keyword evidence="1 4" id="KW-0378">Hydrolase</keyword>
<reference evidence="5" key="1">
    <citation type="journal article" date="2019" name="Int. J. Syst. Evol. Microbiol.">
        <title>The Global Catalogue of Microorganisms (GCM) 10K type strain sequencing project: providing services to taxonomists for standard genome sequencing and annotation.</title>
        <authorList>
            <consortium name="The Broad Institute Genomics Platform"/>
            <consortium name="The Broad Institute Genome Sequencing Center for Infectious Disease"/>
            <person name="Wu L."/>
            <person name="Ma J."/>
        </authorList>
    </citation>
    <scope>NUCLEOTIDE SEQUENCE [LARGE SCALE GENOMIC DNA]</scope>
    <source>
        <strain evidence="5">CGMCC 1.10992</strain>
    </source>
</reference>
<dbReference type="InterPro" id="IPR004185">
    <property type="entry name" value="Glyco_hydro_13_lg-like_dom"/>
</dbReference>
<dbReference type="InterPro" id="IPR013780">
    <property type="entry name" value="Glyco_hydro_b"/>
</dbReference>
<dbReference type="Proteomes" id="UP001597380">
    <property type="component" value="Unassembled WGS sequence"/>
</dbReference>
<evidence type="ECO:0000313" key="4">
    <source>
        <dbReference type="EMBL" id="MFD2096677.1"/>
    </source>
</evidence>
<dbReference type="RefSeq" id="WP_345338930.1">
    <property type="nucleotide sequence ID" value="NZ_BAABLI010000008.1"/>
</dbReference>
<dbReference type="GO" id="GO:0004558">
    <property type="term" value="F:alpha-1,4-glucosidase activity"/>
    <property type="evidence" value="ECO:0007669"/>
    <property type="project" value="UniProtKB-EC"/>
</dbReference>
<evidence type="ECO:0000313" key="5">
    <source>
        <dbReference type="Proteomes" id="UP001597380"/>
    </source>
</evidence>
<accession>A0ABW4XNX7</accession>
<dbReference type="InterPro" id="IPR017853">
    <property type="entry name" value="GH"/>
</dbReference>
<keyword evidence="2 4" id="KW-0326">Glycosidase</keyword>
<organism evidence="4 5">
    <name type="scientific">Corallincola platygyrae</name>
    <dbReference type="NCBI Taxonomy" id="1193278"/>
    <lineage>
        <taxon>Bacteria</taxon>
        <taxon>Pseudomonadati</taxon>
        <taxon>Pseudomonadota</taxon>
        <taxon>Gammaproteobacteria</taxon>
        <taxon>Alteromonadales</taxon>
        <taxon>Psychromonadaceae</taxon>
        <taxon>Corallincola</taxon>
    </lineage>
</organism>
<dbReference type="InterPro" id="IPR014756">
    <property type="entry name" value="Ig_E-set"/>
</dbReference>
<dbReference type="Pfam" id="PF00128">
    <property type="entry name" value="Alpha-amylase"/>
    <property type="match status" value="1"/>
</dbReference>
<evidence type="ECO:0000256" key="1">
    <source>
        <dbReference type="ARBA" id="ARBA00022801"/>
    </source>
</evidence>
<dbReference type="CDD" id="cd11338">
    <property type="entry name" value="AmyAc_CMD"/>
    <property type="match status" value="1"/>
</dbReference>
<feature type="domain" description="Glycosyl hydrolase family 13 catalytic" evidence="3">
    <location>
        <begin position="135"/>
        <end position="532"/>
    </location>
</feature>
<keyword evidence="5" id="KW-1185">Reference proteome</keyword>
<dbReference type="PIRSF" id="PIRSF036918">
    <property type="entry name" value="Maltodextrin_glucosidase"/>
    <property type="match status" value="1"/>
</dbReference>
<gene>
    <name evidence="4" type="primary">malZ</name>
    <name evidence="4" type="ORF">ACFSJ3_11835</name>
</gene>
<name>A0ABW4XNX7_9GAMM</name>
<dbReference type="NCBIfam" id="NF008051">
    <property type="entry name" value="PRK10785.1"/>
    <property type="match status" value="1"/>
</dbReference>
<dbReference type="InterPro" id="IPR017069">
    <property type="entry name" value="MalZ"/>
</dbReference>
<dbReference type="EMBL" id="JBHUHT010000012">
    <property type="protein sequence ID" value="MFD2096677.1"/>
    <property type="molecule type" value="Genomic_DNA"/>
</dbReference>
<dbReference type="SUPFAM" id="SSF81296">
    <property type="entry name" value="E set domains"/>
    <property type="match status" value="1"/>
</dbReference>
<dbReference type="Gene3D" id="3.20.20.80">
    <property type="entry name" value="Glycosidases"/>
    <property type="match status" value="1"/>
</dbReference>
<dbReference type="PANTHER" id="PTHR10357:SF210">
    <property type="entry name" value="MALTODEXTRIN GLUCOSIDASE"/>
    <property type="match status" value="1"/>
</dbReference>
<evidence type="ECO:0000256" key="2">
    <source>
        <dbReference type="ARBA" id="ARBA00023295"/>
    </source>
</evidence>
<dbReference type="CDD" id="cd02857">
    <property type="entry name" value="E_set_CDase_PDE_N"/>
    <property type="match status" value="1"/>
</dbReference>
<protein>
    <submittedName>
        <fullName evidence="4">Maltodextrin glucosidase</fullName>
        <ecNumber evidence="4">3.2.1.20</ecNumber>
    </submittedName>
</protein>
<dbReference type="InterPro" id="IPR006047">
    <property type="entry name" value="GH13_cat_dom"/>
</dbReference>
<dbReference type="SUPFAM" id="SSF51445">
    <property type="entry name" value="(Trans)glycosidases"/>
    <property type="match status" value="1"/>
</dbReference>
<dbReference type="PANTHER" id="PTHR10357">
    <property type="entry name" value="ALPHA-AMYLASE FAMILY MEMBER"/>
    <property type="match status" value="1"/>
</dbReference>
<dbReference type="EC" id="3.2.1.20" evidence="4"/>
<sequence>MSNSPVSGEVQQQLFHWPVAPYLSVENDAPIVQLWVADGVDATQVFVRAEPDNEEFLVPMTVVSQQPGWKLYQAELPVNPAEATTVYCFKVLTSSGQLWLDAAGESPYMPMREQQFKLLLDVQPPSWVPQQVFYQIFVERFCNGDPSTDMAKGAYQQRDSGVAIAKEWGEPISPESKNREFYGGDLAGVTSKLDYLQSLGVTALYLNPVFTSPSVHKYDIEDYENVDPCFGGNQALADLTESLHQRGMKVLLDAVFNHASDTHPWFNRWGTQDSVGAYQGKESPYFDYYTFMDPENPDSDFCWQGSKVIPVLNLGHPELKAYFFDAPDSITRRWMQPPYNIDGWRVDVIHMMGEGPHADNNAKVLGQMREAIKETNPEGYFLGEHFFENTRWTQGEIEDGAMNYYGFALPVRAFLANQDVNYHPHQLSAEQLSQWLTQTRSRTPYANQLCQLNLLDTHDTARFFTMLKEDEALMRLAVVLLMTYPGVPCLYYGDEIGLTGENDPYNRACFIWDETEWNTPLWQHYQQMIQLRQQTSALQTGGYQTVYAKQDGFAFVRFDQSNTVLIAINRNATEPLVIDLPEWLALLPSGAAAWQVSVGAASQAATQLSVPPSGFVVMQR</sequence>
<comment type="caution">
    <text evidence="4">The sequence shown here is derived from an EMBL/GenBank/DDBJ whole genome shotgun (WGS) entry which is preliminary data.</text>
</comment>
<dbReference type="SMART" id="SM00642">
    <property type="entry name" value="Aamy"/>
    <property type="match status" value="1"/>
</dbReference>
<evidence type="ECO:0000259" key="3">
    <source>
        <dbReference type="SMART" id="SM00642"/>
    </source>
</evidence>
<dbReference type="Gene3D" id="2.60.40.1180">
    <property type="entry name" value="Golgi alpha-mannosidase II"/>
    <property type="match status" value="1"/>
</dbReference>
<proteinExistence type="predicted"/>
<dbReference type="SUPFAM" id="SSF51011">
    <property type="entry name" value="Glycosyl hydrolase domain"/>
    <property type="match status" value="1"/>
</dbReference>